<evidence type="ECO:0000256" key="8">
    <source>
        <dbReference type="ARBA" id="ARBA00029886"/>
    </source>
</evidence>
<dbReference type="OrthoDB" id="1931232at2759"/>
<dbReference type="NCBIfam" id="NF003037">
    <property type="entry name" value="PRK03932.1"/>
    <property type="match status" value="1"/>
</dbReference>
<evidence type="ECO:0000256" key="6">
    <source>
        <dbReference type="ARBA" id="ARBA00022917"/>
    </source>
</evidence>
<evidence type="ECO:0000256" key="4">
    <source>
        <dbReference type="ARBA" id="ARBA00022741"/>
    </source>
</evidence>
<gene>
    <name evidence="11" type="primary">SLM5</name>
    <name evidence="11" type="ORF">H4R20_002230</name>
</gene>
<keyword evidence="5" id="KW-0067">ATP-binding</keyword>
<dbReference type="InterPro" id="IPR004522">
    <property type="entry name" value="Asn-tRNA-ligase"/>
</dbReference>
<name>A0A9W8HVX6_9FUNG</name>
<dbReference type="Pfam" id="PF01336">
    <property type="entry name" value="tRNA_anti-codon"/>
    <property type="match status" value="1"/>
</dbReference>
<keyword evidence="4" id="KW-0547">Nucleotide-binding</keyword>
<accession>A0A9W8HVX6</accession>
<comment type="caution">
    <text evidence="11">The sequence shown here is derived from an EMBL/GenBank/DDBJ whole genome shotgun (WGS) entry which is preliminary data.</text>
</comment>
<dbReference type="PRINTS" id="PR01042">
    <property type="entry name" value="TRNASYNTHASP"/>
</dbReference>
<dbReference type="GO" id="GO:0004816">
    <property type="term" value="F:asparagine-tRNA ligase activity"/>
    <property type="evidence" value="ECO:0007669"/>
    <property type="project" value="UniProtKB-EC"/>
</dbReference>
<dbReference type="EMBL" id="JANBUO010000326">
    <property type="protein sequence ID" value="KAJ2805092.1"/>
    <property type="molecule type" value="Genomic_DNA"/>
</dbReference>
<evidence type="ECO:0000256" key="1">
    <source>
        <dbReference type="ARBA" id="ARBA00008226"/>
    </source>
</evidence>
<keyword evidence="6" id="KW-0648">Protein biosynthesis</keyword>
<dbReference type="Gene3D" id="2.40.50.140">
    <property type="entry name" value="Nucleic acid-binding proteins"/>
    <property type="match status" value="1"/>
</dbReference>
<dbReference type="PANTHER" id="PTHR22594">
    <property type="entry name" value="ASPARTYL/LYSYL-TRNA SYNTHETASE"/>
    <property type="match status" value="1"/>
</dbReference>
<comment type="similarity">
    <text evidence="1">Belongs to the class-II aminoacyl-tRNA synthetase family.</text>
</comment>
<dbReference type="InterPro" id="IPR012340">
    <property type="entry name" value="NA-bd_OB-fold"/>
</dbReference>
<evidence type="ECO:0000313" key="12">
    <source>
        <dbReference type="Proteomes" id="UP001140094"/>
    </source>
</evidence>
<dbReference type="Proteomes" id="UP001140094">
    <property type="component" value="Unassembled WGS sequence"/>
</dbReference>
<evidence type="ECO:0000256" key="2">
    <source>
        <dbReference type="ARBA" id="ARBA00012816"/>
    </source>
</evidence>
<dbReference type="NCBIfam" id="TIGR00457">
    <property type="entry name" value="asnS"/>
    <property type="match status" value="1"/>
</dbReference>
<dbReference type="InterPro" id="IPR004365">
    <property type="entry name" value="NA-bd_OB_tRNA"/>
</dbReference>
<dbReference type="SUPFAM" id="SSF55681">
    <property type="entry name" value="Class II aaRS and biotin synthetases"/>
    <property type="match status" value="1"/>
</dbReference>
<organism evidence="11 12">
    <name type="scientific">Coemansia guatemalensis</name>
    <dbReference type="NCBI Taxonomy" id="2761395"/>
    <lineage>
        <taxon>Eukaryota</taxon>
        <taxon>Fungi</taxon>
        <taxon>Fungi incertae sedis</taxon>
        <taxon>Zoopagomycota</taxon>
        <taxon>Kickxellomycotina</taxon>
        <taxon>Kickxellomycetes</taxon>
        <taxon>Kickxellales</taxon>
        <taxon>Kickxellaceae</taxon>
        <taxon>Coemansia</taxon>
    </lineage>
</organism>
<proteinExistence type="inferred from homology"/>
<evidence type="ECO:0000259" key="10">
    <source>
        <dbReference type="PROSITE" id="PS50862"/>
    </source>
</evidence>
<dbReference type="Gene3D" id="3.30.930.10">
    <property type="entry name" value="Bira Bifunctional Protein, Domain 2"/>
    <property type="match status" value="1"/>
</dbReference>
<evidence type="ECO:0000256" key="7">
    <source>
        <dbReference type="ARBA" id="ARBA00023146"/>
    </source>
</evidence>
<dbReference type="InterPro" id="IPR004364">
    <property type="entry name" value="Aa-tRNA-synt_II"/>
</dbReference>
<keyword evidence="12" id="KW-1185">Reference proteome</keyword>
<dbReference type="GO" id="GO:0005524">
    <property type="term" value="F:ATP binding"/>
    <property type="evidence" value="ECO:0007669"/>
    <property type="project" value="UniProtKB-KW"/>
</dbReference>
<evidence type="ECO:0000256" key="3">
    <source>
        <dbReference type="ARBA" id="ARBA00022598"/>
    </source>
</evidence>
<dbReference type="Pfam" id="PF00152">
    <property type="entry name" value="tRNA-synt_2"/>
    <property type="match status" value="1"/>
</dbReference>
<dbReference type="PANTHER" id="PTHR22594:SF34">
    <property type="entry name" value="ASPARAGINE--TRNA LIGASE, MITOCHONDRIAL-RELATED"/>
    <property type="match status" value="1"/>
</dbReference>
<dbReference type="AlphaFoldDB" id="A0A9W8HVX6"/>
<sequence length="474" mass="53303">MFCRGGFFHLRRAGRHICHNRELSGLPPTLKTVIDLGVTGSDVKITGWVRSVRVQKRVAFAEVSDGSMPHGIQIVMSDPKMASKMSTGCSVEIAGQLADSPGHQQSKEVQATSVTVVGAADPESYPLQKKRHSLDFLREIGHLRPRSQTIGAVTRLRDCAEMGMHKFFHAYSFVRIHTPALTSNDCEGGGETFNVESSAIRHAATGFFDRKVNLTVSGQLHLEVFAGAFKRVYNFNPAFRAEPSQTGRHLSEFWMLEAECAFVNCLETLLNIEEQLVRSTTQYLIDNAAEDLEFFARDKSQLTQLVRRLVDKEAYPRITYTEAIDILQRSDPATFNVIPQWGQGLQSEHERYLAAKYFDGPVFVTDYPAAIKPFYMLPNPDGRTVACMDMLVPGPCELLGGSLRDHDYTRLKSRIDNLGFEKGTLDWYTDLRRFGSTPHGGFGMGFERYLQMLTGIESVRDIIPFPRHFGRCQY</sequence>
<dbReference type="InterPro" id="IPR045864">
    <property type="entry name" value="aa-tRNA-synth_II/BPL/LPL"/>
</dbReference>
<reference evidence="11" key="1">
    <citation type="submission" date="2022-07" db="EMBL/GenBank/DDBJ databases">
        <title>Phylogenomic reconstructions and comparative analyses of Kickxellomycotina fungi.</title>
        <authorList>
            <person name="Reynolds N.K."/>
            <person name="Stajich J.E."/>
            <person name="Barry K."/>
            <person name="Grigoriev I.V."/>
            <person name="Crous P."/>
            <person name="Smith M.E."/>
        </authorList>
    </citation>
    <scope>NUCLEOTIDE SEQUENCE</scope>
    <source>
        <strain evidence="11">NRRL 1565</strain>
    </source>
</reference>
<keyword evidence="7" id="KW-0030">Aminoacyl-tRNA synthetase</keyword>
<feature type="domain" description="Aminoacyl-transfer RNA synthetases class-II family profile" evidence="10">
    <location>
        <begin position="166"/>
        <end position="464"/>
    </location>
</feature>
<dbReference type="FunFam" id="3.30.930.10:FF:000016">
    <property type="entry name" value="Asparagine--tRNA ligase"/>
    <property type="match status" value="1"/>
</dbReference>
<evidence type="ECO:0000256" key="5">
    <source>
        <dbReference type="ARBA" id="ARBA00022840"/>
    </source>
</evidence>
<dbReference type="CDD" id="cd00776">
    <property type="entry name" value="AsxRS_core"/>
    <property type="match status" value="1"/>
</dbReference>
<evidence type="ECO:0000256" key="9">
    <source>
        <dbReference type="ARBA" id="ARBA00068798"/>
    </source>
</evidence>
<dbReference type="InterPro" id="IPR006195">
    <property type="entry name" value="aa-tRNA-synth_II"/>
</dbReference>
<dbReference type="GO" id="GO:0005739">
    <property type="term" value="C:mitochondrion"/>
    <property type="evidence" value="ECO:0007669"/>
    <property type="project" value="TreeGrafter"/>
</dbReference>
<evidence type="ECO:0000313" key="11">
    <source>
        <dbReference type="EMBL" id="KAJ2805092.1"/>
    </source>
</evidence>
<dbReference type="GO" id="GO:0006421">
    <property type="term" value="P:asparaginyl-tRNA aminoacylation"/>
    <property type="evidence" value="ECO:0007669"/>
    <property type="project" value="InterPro"/>
</dbReference>
<dbReference type="GO" id="GO:0003676">
    <property type="term" value="F:nucleic acid binding"/>
    <property type="evidence" value="ECO:0007669"/>
    <property type="project" value="InterPro"/>
</dbReference>
<dbReference type="EC" id="6.1.1.22" evidence="2"/>
<dbReference type="SUPFAM" id="SSF50249">
    <property type="entry name" value="Nucleic acid-binding proteins"/>
    <property type="match status" value="1"/>
</dbReference>
<dbReference type="CDD" id="cd04318">
    <property type="entry name" value="EcAsnRS_like_N"/>
    <property type="match status" value="1"/>
</dbReference>
<keyword evidence="3 11" id="KW-0436">Ligase</keyword>
<dbReference type="InterPro" id="IPR002312">
    <property type="entry name" value="Asp/Asn-tRNA-synth_IIb"/>
</dbReference>
<protein>
    <recommendedName>
        <fullName evidence="9">Asparagine--tRNA ligase, mitochondrial</fullName>
        <ecNumber evidence="2">6.1.1.22</ecNumber>
    </recommendedName>
    <alternativeName>
        <fullName evidence="8">Asparaginyl-tRNA synthetase</fullName>
    </alternativeName>
</protein>
<dbReference type="PROSITE" id="PS50862">
    <property type="entry name" value="AA_TRNA_LIGASE_II"/>
    <property type="match status" value="1"/>
</dbReference>